<proteinExistence type="predicted"/>
<dbReference type="KEGG" id="mee:DA075_26085"/>
<keyword evidence="2" id="KW-1005">Bacterial flagellum biogenesis</keyword>
<sequence length="179" mass="19159">MRLSLRAGERIYINGAVLRVDRKVAIELMNDATFLLESHVMQAEDATTPLRQLYFAAQTMLIDPGQAAAARAIYDGIRDGLLVTTGEPVLRDGLAAAHALVEGGRLFDALKLIRGLYPLEAALMADGEALAVPAPSPGLSALARRNRGPERPRERAAVRPPAAPRRPASPALPARDPEA</sequence>
<dbReference type="InterPro" id="IPR009967">
    <property type="entry name" value="Flagellum_FlbT"/>
</dbReference>
<evidence type="ECO:0000256" key="3">
    <source>
        <dbReference type="ARBA" id="ARBA00022884"/>
    </source>
</evidence>
<dbReference type="AlphaFoldDB" id="A0A2R4WR11"/>
<name>A0A2R4WR11_9HYPH</name>
<accession>A0A2R4WR11</accession>
<keyword evidence="6" id="KW-1185">Reference proteome</keyword>
<keyword evidence="1" id="KW-0678">Repressor</keyword>
<dbReference type="Proteomes" id="UP000244755">
    <property type="component" value="Chromosome 1"/>
</dbReference>
<dbReference type="GO" id="GO:0006402">
    <property type="term" value="P:mRNA catabolic process"/>
    <property type="evidence" value="ECO:0007669"/>
    <property type="project" value="InterPro"/>
</dbReference>
<feature type="compositionally biased region" description="Low complexity" evidence="4">
    <location>
        <begin position="165"/>
        <end position="179"/>
    </location>
</feature>
<evidence type="ECO:0000256" key="1">
    <source>
        <dbReference type="ARBA" id="ARBA00022491"/>
    </source>
</evidence>
<evidence type="ECO:0000313" key="6">
    <source>
        <dbReference type="Proteomes" id="UP000244755"/>
    </source>
</evidence>
<dbReference type="GO" id="GO:0044781">
    <property type="term" value="P:bacterial-type flagellum organization"/>
    <property type="evidence" value="ECO:0007669"/>
    <property type="project" value="UniProtKB-KW"/>
</dbReference>
<dbReference type="OrthoDB" id="7932924at2"/>
<organism evidence="5 6">
    <name type="scientific">Methylobacterium currus</name>
    <dbReference type="NCBI Taxonomy" id="2051553"/>
    <lineage>
        <taxon>Bacteria</taxon>
        <taxon>Pseudomonadati</taxon>
        <taxon>Pseudomonadota</taxon>
        <taxon>Alphaproteobacteria</taxon>
        <taxon>Hyphomicrobiales</taxon>
        <taxon>Methylobacteriaceae</taxon>
        <taxon>Methylobacterium</taxon>
    </lineage>
</organism>
<keyword evidence="3" id="KW-0694">RNA-binding</keyword>
<protein>
    <submittedName>
        <fullName evidence="5">Flagellar biosynthesis repressor FlbT</fullName>
    </submittedName>
</protein>
<evidence type="ECO:0000313" key="5">
    <source>
        <dbReference type="EMBL" id="AWB23935.1"/>
    </source>
</evidence>
<keyword evidence="5" id="KW-0969">Cilium</keyword>
<dbReference type="NCBIfam" id="NF001995">
    <property type="entry name" value="PRK00794.1-1"/>
    <property type="match status" value="1"/>
</dbReference>
<evidence type="ECO:0000256" key="2">
    <source>
        <dbReference type="ARBA" id="ARBA00022795"/>
    </source>
</evidence>
<dbReference type="EMBL" id="CP028843">
    <property type="protein sequence ID" value="AWB23935.1"/>
    <property type="molecule type" value="Genomic_DNA"/>
</dbReference>
<reference evidence="5 6" key="1">
    <citation type="submission" date="2018-04" db="EMBL/GenBank/DDBJ databases">
        <title>Methylobacterium sp. PR1016A genome.</title>
        <authorList>
            <person name="Park W."/>
        </authorList>
    </citation>
    <scope>NUCLEOTIDE SEQUENCE [LARGE SCALE GENOMIC DNA]</scope>
    <source>
        <strain evidence="5 6">PR1016A</strain>
    </source>
</reference>
<keyword evidence="5" id="KW-0282">Flagellum</keyword>
<keyword evidence="5" id="KW-0966">Cell projection</keyword>
<evidence type="ECO:0000256" key="4">
    <source>
        <dbReference type="SAM" id="MobiDB-lite"/>
    </source>
</evidence>
<gene>
    <name evidence="5" type="ORF">DA075_26085</name>
</gene>
<dbReference type="GO" id="GO:1902209">
    <property type="term" value="P:negative regulation of bacterial-type flagellum assembly"/>
    <property type="evidence" value="ECO:0007669"/>
    <property type="project" value="InterPro"/>
</dbReference>
<feature type="compositionally biased region" description="Basic and acidic residues" evidence="4">
    <location>
        <begin position="147"/>
        <end position="157"/>
    </location>
</feature>
<dbReference type="GO" id="GO:0048027">
    <property type="term" value="F:mRNA 5'-UTR binding"/>
    <property type="evidence" value="ECO:0007669"/>
    <property type="project" value="InterPro"/>
</dbReference>
<feature type="region of interest" description="Disordered" evidence="4">
    <location>
        <begin position="134"/>
        <end position="179"/>
    </location>
</feature>
<dbReference type="Pfam" id="PF07378">
    <property type="entry name" value="FlbT"/>
    <property type="match status" value="1"/>
</dbReference>
<dbReference type="RefSeq" id="WP_099955710.1">
    <property type="nucleotide sequence ID" value="NZ_CP028843.1"/>
</dbReference>